<comment type="caution">
    <text evidence="1">The sequence shown here is derived from an EMBL/GenBank/DDBJ whole genome shotgun (WGS) entry which is preliminary data.</text>
</comment>
<keyword evidence="2" id="KW-1185">Reference proteome</keyword>
<reference evidence="1 2" key="1">
    <citation type="submission" date="2024-01" db="EMBL/GenBank/DDBJ databases">
        <title>Genome assemblies of Stephania.</title>
        <authorList>
            <person name="Yang L."/>
        </authorList>
    </citation>
    <scope>NUCLEOTIDE SEQUENCE [LARGE SCALE GENOMIC DNA]</scope>
    <source>
        <strain evidence="1">QJT</strain>
        <tissue evidence="1">Leaf</tissue>
    </source>
</reference>
<dbReference type="AlphaFoldDB" id="A0AAP0I6P5"/>
<dbReference type="EMBL" id="JBBNAE010000007">
    <property type="protein sequence ID" value="KAK9109647.1"/>
    <property type="molecule type" value="Genomic_DNA"/>
</dbReference>
<dbReference type="Proteomes" id="UP001417504">
    <property type="component" value="Unassembled WGS sequence"/>
</dbReference>
<proteinExistence type="predicted"/>
<name>A0AAP0I6P5_9MAGN</name>
<evidence type="ECO:0000313" key="2">
    <source>
        <dbReference type="Proteomes" id="UP001417504"/>
    </source>
</evidence>
<accession>A0AAP0I6P5</accession>
<organism evidence="1 2">
    <name type="scientific">Stephania japonica</name>
    <dbReference type="NCBI Taxonomy" id="461633"/>
    <lineage>
        <taxon>Eukaryota</taxon>
        <taxon>Viridiplantae</taxon>
        <taxon>Streptophyta</taxon>
        <taxon>Embryophyta</taxon>
        <taxon>Tracheophyta</taxon>
        <taxon>Spermatophyta</taxon>
        <taxon>Magnoliopsida</taxon>
        <taxon>Ranunculales</taxon>
        <taxon>Menispermaceae</taxon>
        <taxon>Menispermoideae</taxon>
        <taxon>Cissampelideae</taxon>
        <taxon>Stephania</taxon>
    </lineage>
</organism>
<gene>
    <name evidence="1" type="ORF">Sjap_017707</name>
</gene>
<evidence type="ECO:0000313" key="1">
    <source>
        <dbReference type="EMBL" id="KAK9109647.1"/>
    </source>
</evidence>
<sequence>MTSLKRAARIACCPGGRRRCRRAHGFSSGVLARNALLRFSRHPGSSPRAPLSASSLYLYSPMSVVRIICPPVPSDRIKPPSSPAGRFTQILSVGIGGSALGPLKHFEVYIYRLPRLFLLISGKKTSIYVLHRLKKKTVLVFPELKCGLEGIQIKKGNHTMPKLPKLCNLSFNHFAGSIPSFPVTALLMSIFDWKTTPLLEIWEGSTDAMANPNYVGII</sequence>
<protein>
    <submittedName>
        <fullName evidence="1">Uncharacterized protein</fullName>
    </submittedName>
</protein>